<reference evidence="1 2" key="1">
    <citation type="submission" date="2022-04" db="EMBL/GenBank/DDBJ databases">
        <title>Genome sequence of C. roseum typestrain.</title>
        <authorList>
            <person name="Poehlein A."/>
            <person name="Schoch T."/>
            <person name="Duerre P."/>
            <person name="Daniel R."/>
        </authorList>
    </citation>
    <scope>NUCLEOTIDE SEQUENCE [LARGE SCALE GENOMIC DNA]</scope>
    <source>
        <strain evidence="1 2">DSM 7320</strain>
    </source>
</reference>
<dbReference type="STRING" id="84029.CROST_22220"/>
<evidence type="ECO:0000313" key="1">
    <source>
        <dbReference type="EMBL" id="URZ09349.1"/>
    </source>
</evidence>
<keyword evidence="2" id="KW-1185">Reference proteome</keyword>
<dbReference type="EMBL" id="CP096983">
    <property type="protein sequence ID" value="URZ09349.1"/>
    <property type="molecule type" value="Genomic_DNA"/>
</dbReference>
<organism evidence="1 2">
    <name type="scientific">Clostridium felsineum</name>
    <dbReference type="NCBI Taxonomy" id="36839"/>
    <lineage>
        <taxon>Bacteria</taxon>
        <taxon>Bacillati</taxon>
        <taxon>Bacillota</taxon>
        <taxon>Clostridia</taxon>
        <taxon>Eubacteriales</taxon>
        <taxon>Clostridiaceae</taxon>
        <taxon>Clostridium</taxon>
    </lineage>
</organism>
<name>A0A1S8L5Y1_9CLOT</name>
<protein>
    <submittedName>
        <fullName evidence="1">Uncharacterized protein</fullName>
    </submittedName>
</protein>
<sequence length="347" mass="39032">MYNDFNEFITNILKYTSISIIGMEKNTGKTTTLNFIINAIKERKMAITSIGRDGEATDIVTFTHKPRIYIRKDILVATAKTLLLKSDVCFEILEVLNIGTSMGDVVIAKSTTAGFVEIAGPATKNQIKKVISKLKFYGSDFILVDGALSRKSLGAPEVTEAVIISTGSAFSENANVLCEKTLSFINFLIFPTAPRNILELYKSLMINCRLSFVYTDFIKKSSIETSLNSHEEVISSYSDSLRYIFIKGILTDNFILKLLNTNMNFKRITFVVEDGTRIFIKKSTYDRFILKGGKIKVVENINVIGITINPWSPSGYELNYIELYNMFKIRTNLPVLNVKEYDVGVIE</sequence>
<dbReference type="AlphaFoldDB" id="A0A1S8L5Y1"/>
<dbReference type="RefSeq" id="WP_077834657.1">
    <property type="nucleotide sequence ID" value="NZ_CP096983.1"/>
</dbReference>
<dbReference type="KEGG" id="crw:CROST_000200"/>
<accession>A0A1S8L5Y1</accession>
<dbReference type="Proteomes" id="UP000190951">
    <property type="component" value="Chromosome"/>
</dbReference>
<evidence type="ECO:0000313" key="2">
    <source>
        <dbReference type="Proteomes" id="UP000190951"/>
    </source>
</evidence>
<proteinExistence type="predicted"/>
<gene>
    <name evidence="1" type="ORF">CROST_000200</name>
</gene>